<keyword evidence="1" id="KW-0812">Transmembrane</keyword>
<feature type="transmembrane region" description="Helical" evidence="1">
    <location>
        <begin position="86"/>
        <end position="106"/>
    </location>
</feature>
<keyword evidence="3" id="KW-1185">Reference proteome</keyword>
<protein>
    <submittedName>
        <fullName evidence="2">Histidine kinase</fullName>
    </submittedName>
</protein>
<dbReference type="GO" id="GO:0016301">
    <property type="term" value="F:kinase activity"/>
    <property type="evidence" value="ECO:0007669"/>
    <property type="project" value="UniProtKB-KW"/>
</dbReference>
<keyword evidence="2" id="KW-0418">Kinase</keyword>
<keyword evidence="1" id="KW-0472">Membrane</keyword>
<dbReference type="EMBL" id="QKTX01000029">
    <property type="protein sequence ID" value="PZV76019.1"/>
    <property type="molecule type" value="Genomic_DNA"/>
</dbReference>
<dbReference type="PANTHER" id="PTHR34220">
    <property type="entry name" value="SENSOR HISTIDINE KINASE YPDA"/>
    <property type="match status" value="1"/>
</dbReference>
<comment type="caution">
    <text evidence="2">The sequence shown here is derived from an EMBL/GenBank/DDBJ whole genome shotgun (WGS) entry which is preliminary data.</text>
</comment>
<dbReference type="Proteomes" id="UP000248917">
    <property type="component" value="Unassembled WGS sequence"/>
</dbReference>
<feature type="transmembrane region" description="Helical" evidence="1">
    <location>
        <begin position="20"/>
        <end position="38"/>
    </location>
</feature>
<proteinExistence type="predicted"/>
<organism evidence="2 3">
    <name type="scientific">Algoriphagus aquaeductus</name>
    <dbReference type="NCBI Taxonomy" id="475299"/>
    <lineage>
        <taxon>Bacteria</taxon>
        <taxon>Pseudomonadati</taxon>
        <taxon>Bacteroidota</taxon>
        <taxon>Cytophagia</taxon>
        <taxon>Cytophagales</taxon>
        <taxon>Cyclobacteriaceae</taxon>
        <taxon>Algoriphagus</taxon>
    </lineage>
</organism>
<dbReference type="AlphaFoldDB" id="A0A326RK73"/>
<evidence type="ECO:0000256" key="1">
    <source>
        <dbReference type="SAM" id="Phobius"/>
    </source>
</evidence>
<reference evidence="2 3" key="1">
    <citation type="submission" date="2018-06" db="EMBL/GenBank/DDBJ databases">
        <title>Genomic Encyclopedia of Archaeal and Bacterial Type Strains, Phase II (KMG-II): from individual species to whole genera.</title>
        <authorList>
            <person name="Goeker M."/>
        </authorList>
    </citation>
    <scope>NUCLEOTIDE SEQUENCE [LARGE SCALE GENOMIC DNA]</scope>
    <source>
        <strain evidence="2 3">T4</strain>
    </source>
</reference>
<dbReference type="InterPro" id="IPR050640">
    <property type="entry name" value="Bact_2-comp_sensor_kinase"/>
</dbReference>
<evidence type="ECO:0000313" key="2">
    <source>
        <dbReference type="EMBL" id="PZV76019.1"/>
    </source>
</evidence>
<name>A0A326RK73_9BACT</name>
<feature type="transmembrane region" description="Helical" evidence="1">
    <location>
        <begin position="47"/>
        <end position="66"/>
    </location>
</feature>
<keyword evidence="2" id="KW-0808">Transferase</keyword>
<keyword evidence="1" id="KW-1133">Transmembrane helix</keyword>
<dbReference type="PANTHER" id="PTHR34220:SF7">
    <property type="entry name" value="SENSOR HISTIDINE KINASE YPDA"/>
    <property type="match status" value="1"/>
</dbReference>
<evidence type="ECO:0000313" key="3">
    <source>
        <dbReference type="Proteomes" id="UP000248917"/>
    </source>
</evidence>
<accession>A0A326RK73</accession>
<gene>
    <name evidence="2" type="ORF">CLV31_12915</name>
</gene>
<sequence length="324" mass="38376">MDVLARFVNGLNFSSFQIIALNYFAGGLFNQFWFFVILPNLYFRKKWITQVLVFLVLFGVFIFIKVHLLSKFQIEFVLGKLITSEFLRVLIFQIFTSAIWGFYIFCESQREKNKLEMDYEVLLIQHKSLQLSSHFLNNSLTQFASEILPLSKPLFNDFLRFSDLISYSYKETLSPNFLFEEIKAIEIYIGFQRKKFGERLQFLMSNKVDPDLGKQLPLPKWTMMTLVENIFKHGNCFVPDNPCVLNLDLRESNNNKVHFTFYLKNSRDHNAVLFSTGFGINTVNRILKYHFKEKYHLQIEKNEKEFQLKIDIEYGRIITNRAFG</sequence>